<keyword evidence="1" id="KW-0812">Transmembrane</keyword>
<reference evidence="2 3" key="1">
    <citation type="submission" date="2015-09" db="EMBL/GenBank/DDBJ databases">
        <authorList>
            <consortium name="Pathogen Informatics"/>
        </authorList>
    </citation>
    <scope>NUCLEOTIDE SEQUENCE [LARGE SCALE GENOMIC DNA]</scope>
    <source>
        <strain evidence="2 3">2789STDY5608863</strain>
    </source>
</reference>
<gene>
    <name evidence="2" type="ORF">ERS852420_02816</name>
</gene>
<dbReference type="Proteomes" id="UP000095495">
    <property type="component" value="Unassembled WGS sequence"/>
</dbReference>
<evidence type="ECO:0000313" key="3">
    <source>
        <dbReference type="Proteomes" id="UP000095495"/>
    </source>
</evidence>
<organism evidence="2 3">
    <name type="scientific">Roseburia faecis</name>
    <dbReference type="NCBI Taxonomy" id="301302"/>
    <lineage>
        <taxon>Bacteria</taxon>
        <taxon>Bacillati</taxon>
        <taxon>Bacillota</taxon>
        <taxon>Clostridia</taxon>
        <taxon>Lachnospirales</taxon>
        <taxon>Lachnospiraceae</taxon>
        <taxon>Roseburia</taxon>
    </lineage>
</organism>
<evidence type="ECO:0000313" key="2">
    <source>
        <dbReference type="EMBL" id="CUN12111.1"/>
    </source>
</evidence>
<evidence type="ECO:0000256" key="1">
    <source>
        <dbReference type="SAM" id="Phobius"/>
    </source>
</evidence>
<accession>A0A173UAY3</accession>
<dbReference type="AlphaFoldDB" id="A0A173UAY3"/>
<keyword evidence="1" id="KW-0472">Membrane</keyword>
<proteinExistence type="predicted"/>
<name>A0A173UAY3_9FIRM</name>
<sequence>MWSNTYNERRLTRVEARAKSNTHRIDKLEPIVEEIHTMSETMVQLVEEVKHTNENVCALDEKIDSMDARVDVMERAPAEDVKKYKSVAVTAIISTISTALAIGLVSMIAQYIK</sequence>
<feature type="transmembrane region" description="Helical" evidence="1">
    <location>
        <begin position="87"/>
        <end position="112"/>
    </location>
</feature>
<dbReference type="EMBL" id="CYXV01000014">
    <property type="protein sequence ID" value="CUN12111.1"/>
    <property type="molecule type" value="Genomic_DNA"/>
</dbReference>
<keyword evidence="1" id="KW-1133">Transmembrane helix</keyword>
<protein>
    <submittedName>
        <fullName evidence="2">Uncharacterized protein</fullName>
    </submittedName>
</protein>